<dbReference type="EMBL" id="JAMKFB020000277">
    <property type="protein sequence ID" value="KAL0150719.1"/>
    <property type="molecule type" value="Genomic_DNA"/>
</dbReference>
<reference evidence="6 7" key="1">
    <citation type="submission" date="2024-05" db="EMBL/GenBank/DDBJ databases">
        <title>Genome sequencing and assembly of Indian major carp, Cirrhinus mrigala (Hamilton, 1822).</title>
        <authorList>
            <person name="Mohindra V."/>
            <person name="Chowdhury L.M."/>
            <person name="Lal K."/>
            <person name="Jena J.K."/>
        </authorList>
    </citation>
    <scope>NUCLEOTIDE SEQUENCE [LARGE SCALE GENOMIC DNA]</scope>
    <source>
        <strain evidence="6">CM1030</strain>
        <tissue evidence="6">Blood</tissue>
    </source>
</reference>
<gene>
    <name evidence="6" type="ORF">M9458_053942</name>
</gene>
<evidence type="ECO:0000313" key="6">
    <source>
        <dbReference type="EMBL" id="KAL0150719.1"/>
    </source>
</evidence>
<dbReference type="Gene3D" id="3.40.50.300">
    <property type="entry name" value="P-loop containing nucleotide triphosphate hydrolases"/>
    <property type="match status" value="1"/>
</dbReference>
<feature type="non-terminal residue" evidence="6">
    <location>
        <position position="188"/>
    </location>
</feature>
<keyword evidence="2" id="KW-0547">Nucleotide-binding</keyword>
<dbReference type="GO" id="GO:0005525">
    <property type="term" value="F:GTP binding"/>
    <property type="evidence" value="ECO:0007669"/>
    <property type="project" value="UniProtKB-KW"/>
</dbReference>
<accession>A0ABD0MKR0</accession>
<evidence type="ECO:0000256" key="3">
    <source>
        <dbReference type="ARBA" id="ARBA00023134"/>
    </source>
</evidence>
<feature type="compositionally biased region" description="Basic and acidic residues" evidence="4">
    <location>
        <begin position="166"/>
        <end position="188"/>
    </location>
</feature>
<keyword evidence="7" id="KW-1185">Reference proteome</keyword>
<feature type="domain" description="AIG1-type G" evidence="5">
    <location>
        <begin position="5"/>
        <end position="114"/>
    </location>
</feature>
<dbReference type="PANTHER" id="PTHR10903">
    <property type="entry name" value="GTPASE, IMAP FAMILY MEMBER-RELATED"/>
    <property type="match status" value="1"/>
</dbReference>
<protein>
    <recommendedName>
        <fullName evidence="5">AIG1-type G domain-containing protein</fullName>
    </recommendedName>
</protein>
<proteinExistence type="inferred from homology"/>
<evidence type="ECO:0000256" key="1">
    <source>
        <dbReference type="ARBA" id="ARBA00008535"/>
    </source>
</evidence>
<dbReference type="InterPro" id="IPR045058">
    <property type="entry name" value="GIMA/IAN/Toc"/>
</dbReference>
<dbReference type="Proteomes" id="UP001529510">
    <property type="component" value="Unassembled WGS sequence"/>
</dbReference>
<dbReference type="AlphaFoldDB" id="A0ABD0MKR0"/>
<dbReference type="PANTHER" id="PTHR10903:SF170">
    <property type="entry name" value="GTPASE IMAP FAMILY MEMBER 7"/>
    <property type="match status" value="1"/>
</dbReference>
<evidence type="ECO:0000256" key="4">
    <source>
        <dbReference type="SAM" id="MobiDB-lite"/>
    </source>
</evidence>
<dbReference type="InterPro" id="IPR006703">
    <property type="entry name" value="G_AIG1"/>
</dbReference>
<name>A0ABD0MKR0_CIRMR</name>
<dbReference type="Pfam" id="PF04548">
    <property type="entry name" value="AIG1"/>
    <property type="match status" value="1"/>
</dbReference>
<organism evidence="6 7">
    <name type="scientific">Cirrhinus mrigala</name>
    <name type="common">Mrigala</name>
    <dbReference type="NCBI Taxonomy" id="683832"/>
    <lineage>
        <taxon>Eukaryota</taxon>
        <taxon>Metazoa</taxon>
        <taxon>Chordata</taxon>
        <taxon>Craniata</taxon>
        <taxon>Vertebrata</taxon>
        <taxon>Euteleostomi</taxon>
        <taxon>Actinopterygii</taxon>
        <taxon>Neopterygii</taxon>
        <taxon>Teleostei</taxon>
        <taxon>Ostariophysi</taxon>
        <taxon>Cypriniformes</taxon>
        <taxon>Cyprinidae</taxon>
        <taxon>Labeoninae</taxon>
        <taxon>Labeonini</taxon>
        <taxon>Cirrhinus</taxon>
    </lineage>
</organism>
<sequence length="188" mass="21561">MRISGKVEGRRITVINTHLLQPHLSHQQITQAVRECVSLSAPGPHVIVLVLQYNDFSENDRHRVKTVLNLFSEQAMKHTIVVTTDEEPRLFILRNNPIHDLIKECGGEHLQFDTGNPGWRSEMFRRTEKILKKEHEEFLICNKYVKYEDDTASVDKGQRRSGGSVRGDDKEKRDSDLKESTKTGRDGG</sequence>
<evidence type="ECO:0000256" key="2">
    <source>
        <dbReference type="ARBA" id="ARBA00022741"/>
    </source>
</evidence>
<evidence type="ECO:0000313" key="7">
    <source>
        <dbReference type="Proteomes" id="UP001529510"/>
    </source>
</evidence>
<dbReference type="InterPro" id="IPR027417">
    <property type="entry name" value="P-loop_NTPase"/>
</dbReference>
<feature type="region of interest" description="Disordered" evidence="4">
    <location>
        <begin position="151"/>
        <end position="188"/>
    </location>
</feature>
<comment type="similarity">
    <text evidence="1">Belongs to the TRAFAC class TrmE-Era-EngA-EngB-Septin-like GTPase superfamily. AIG1/Toc34/Toc159-like paraseptin GTPase family. IAN subfamily.</text>
</comment>
<comment type="caution">
    <text evidence="6">The sequence shown here is derived from an EMBL/GenBank/DDBJ whole genome shotgun (WGS) entry which is preliminary data.</text>
</comment>
<keyword evidence="3" id="KW-0342">GTP-binding</keyword>
<evidence type="ECO:0000259" key="5">
    <source>
        <dbReference type="Pfam" id="PF04548"/>
    </source>
</evidence>